<feature type="transmembrane region" description="Helical" evidence="8">
    <location>
        <begin position="207"/>
        <end position="227"/>
    </location>
</feature>
<keyword evidence="5 8" id="KW-0812">Transmembrane</keyword>
<keyword evidence="11" id="KW-1185">Reference proteome</keyword>
<evidence type="ECO:0000256" key="2">
    <source>
        <dbReference type="ARBA" id="ARBA00007998"/>
    </source>
</evidence>
<feature type="transmembrane region" description="Helical" evidence="8">
    <location>
        <begin position="77"/>
        <end position="95"/>
    </location>
</feature>
<keyword evidence="3" id="KW-0813">Transport</keyword>
<keyword evidence="4" id="KW-0309">Germination</keyword>
<dbReference type="NCBIfam" id="TIGR00912">
    <property type="entry name" value="2A0309"/>
    <property type="match status" value="1"/>
</dbReference>
<feature type="transmembrane region" description="Helical" evidence="8">
    <location>
        <begin position="107"/>
        <end position="131"/>
    </location>
</feature>
<evidence type="ECO:0000256" key="8">
    <source>
        <dbReference type="SAM" id="Phobius"/>
    </source>
</evidence>
<feature type="transmembrane region" description="Helical" evidence="8">
    <location>
        <begin position="296"/>
        <end position="316"/>
    </location>
</feature>
<dbReference type="Proteomes" id="UP001580407">
    <property type="component" value="Unassembled WGS sequence"/>
</dbReference>
<dbReference type="PANTHER" id="PTHR34975">
    <property type="entry name" value="SPORE GERMINATION PROTEIN A2"/>
    <property type="match status" value="1"/>
</dbReference>
<evidence type="ECO:0000256" key="5">
    <source>
        <dbReference type="ARBA" id="ARBA00022692"/>
    </source>
</evidence>
<name>A0ABV5B8M9_9BACL</name>
<feature type="transmembrane region" description="Helical" evidence="8">
    <location>
        <begin position="39"/>
        <end position="56"/>
    </location>
</feature>
<evidence type="ECO:0000313" key="11">
    <source>
        <dbReference type="Proteomes" id="UP001580407"/>
    </source>
</evidence>
<feature type="transmembrane region" description="Helical" evidence="8">
    <location>
        <begin position="328"/>
        <end position="347"/>
    </location>
</feature>
<gene>
    <name evidence="10" type="ORF">ACE3NQ_14085</name>
</gene>
<dbReference type="RefSeq" id="WP_375525814.1">
    <property type="nucleotide sequence ID" value="NZ_JBHILM010000014.1"/>
</dbReference>
<reference evidence="10 11" key="1">
    <citation type="submission" date="2024-09" db="EMBL/GenBank/DDBJ databases">
        <authorList>
            <person name="Ruan L."/>
        </authorList>
    </citation>
    <scope>NUCLEOTIDE SEQUENCE [LARGE SCALE GENOMIC DNA]</scope>
    <source>
        <strain evidence="10 11">D33</strain>
    </source>
</reference>
<feature type="transmembrane region" description="Helical" evidence="8">
    <location>
        <begin position="143"/>
        <end position="163"/>
    </location>
</feature>
<evidence type="ECO:0000256" key="1">
    <source>
        <dbReference type="ARBA" id="ARBA00004141"/>
    </source>
</evidence>
<evidence type="ECO:0000256" key="9">
    <source>
        <dbReference type="SAM" id="SignalP"/>
    </source>
</evidence>
<accession>A0ABV5B8M9</accession>
<dbReference type="InterPro" id="IPR004761">
    <property type="entry name" value="Spore_GerAB"/>
</dbReference>
<comment type="subcellular location">
    <subcellularLocation>
        <location evidence="1">Membrane</location>
        <topology evidence="1">Multi-pass membrane protein</topology>
    </subcellularLocation>
</comment>
<comment type="similarity">
    <text evidence="2">Belongs to the amino acid-polyamine-organocation (APC) superfamily. Spore germination protein (SGP) (TC 2.A.3.9) family.</text>
</comment>
<feature type="signal peptide" evidence="9">
    <location>
        <begin position="1"/>
        <end position="29"/>
    </location>
</feature>
<evidence type="ECO:0000256" key="4">
    <source>
        <dbReference type="ARBA" id="ARBA00022544"/>
    </source>
</evidence>
<keyword evidence="9" id="KW-0732">Signal</keyword>
<keyword evidence="7 8" id="KW-0472">Membrane</keyword>
<dbReference type="EMBL" id="JBHILM010000014">
    <property type="protein sequence ID" value="MFB5682049.1"/>
    <property type="molecule type" value="Genomic_DNA"/>
</dbReference>
<feature type="transmembrane region" description="Helical" evidence="8">
    <location>
        <begin position="262"/>
        <end position="284"/>
    </location>
</feature>
<comment type="caution">
    <text evidence="10">The sequence shown here is derived from an EMBL/GenBank/DDBJ whole genome shotgun (WGS) entry which is preliminary data.</text>
</comment>
<protein>
    <submittedName>
        <fullName evidence="10">Endospore germination permease</fullName>
    </submittedName>
</protein>
<dbReference type="PANTHER" id="PTHR34975:SF2">
    <property type="entry name" value="SPORE GERMINATION PROTEIN A2"/>
    <property type="match status" value="1"/>
</dbReference>
<evidence type="ECO:0000256" key="7">
    <source>
        <dbReference type="ARBA" id="ARBA00023136"/>
    </source>
</evidence>
<proteinExistence type="inferred from homology"/>
<keyword evidence="6 8" id="KW-1133">Transmembrane helix</keyword>
<feature type="transmembrane region" description="Helical" evidence="8">
    <location>
        <begin position="183"/>
        <end position="200"/>
    </location>
</feature>
<evidence type="ECO:0000313" key="10">
    <source>
        <dbReference type="EMBL" id="MFB5682049.1"/>
    </source>
</evidence>
<sequence>MKNFTTRQIIFLGILMGLTITLVHAPAQAAEAAGQHTFLTPLPAALVLAFSVWVLSRIQRRFSGHDLFGALITRFPIFGRLLVILYFVFNLVVLARDMRLLTDYVAITLLPLTPIIATAFCLLLTIIFMVRGGIVTLVGMAEIYIPFLIATAIVMPIVLGKAMDFSLLLPVFHIHYSDFMRGSWNLLAYMGDLAVLPYVLPGKNYKIRSALGGVLGCTLLLMILLLLQQTVLGPPITARLSFPSYEIARQMQITDFLDRFDLLIAGMTLPTVIIKVGFDLYVLCSASRRLLPSVKGELTVLPVGILGFVCTFWFFENLPQVFSFSKEWAVFVLFFYVLLPVVLLFMLHPKKEGRAEGDAQPQPGQS</sequence>
<dbReference type="Pfam" id="PF03845">
    <property type="entry name" value="Spore_permease"/>
    <property type="match status" value="1"/>
</dbReference>
<feature type="chain" id="PRO_5046043981" evidence="9">
    <location>
        <begin position="30"/>
        <end position="366"/>
    </location>
</feature>
<evidence type="ECO:0000256" key="6">
    <source>
        <dbReference type="ARBA" id="ARBA00022989"/>
    </source>
</evidence>
<evidence type="ECO:0000256" key="3">
    <source>
        <dbReference type="ARBA" id="ARBA00022448"/>
    </source>
</evidence>
<organism evidence="10 11">
    <name type="scientific">Paenibacillus terreus</name>
    <dbReference type="NCBI Taxonomy" id="1387834"/>
    <lineage>
        <taxon>Bacteria</taxon>
        <taxon>Bacillati</taxon>
        <taxon>Bacillota</taxon>
        <taxon>Bacilli</taxon>
        <taxon>Bacillales</taxon>
        <taxon>Paenibacillaceae</taxon>
        <taxon>Paenibacillus</taxon>
    </lineage>
</organism>